<gene>
    <name evidence="3" type="ORF">LX87_01091</name>
</gene>
<dbReference type="EMBL" id="QLMC01000001">
    <property type="protein sequence ID" value="RAK02969.1"/>
    <property type="molecule type" value="Genomic_DNA"/>
</dbReference>
<dbReference type="OrthoDB" id="1445948at2"/>
<accession>A0A327X8F2</accession>
<dbReference type="AlphaFoldDB" id="A0A327X8F2"/>
<sequence>MKPFLLLTYLLISSFAFAQHSADEKAVLAVERERFDAQVSRNYAVLEKVLGDDLIYTHSHGLQDTKQSYIQSLKDGKQTYESIGIQEQKIKLYGNTAVISGICLIKASNNGQTVNSKIRYTDVYVKKGQQWQMVAWQSLKLPN</sequence>
<feature type="domain" description="DUF4440" evidence="2">
    <location>
        <begin position="27"/>
        <end position="133"/>
    </location>
</feature>
<organism evidence="3 4">
    <name type="scientific">Larkinella arboricola</name>
    <dbReference type="NCBI Taxonomy" id="643671"/>
    <lineage>
        <taxon>Bacteria</taxon>
        <taxon>Pseudomonadati</taxon>
        <taxon>Bacteroidota</taxon>
        <taxon>Cytophagia</taxon>
        <taxon>Cytophagales</taxon>
        <taxon>Spirosomataceae</taxon>
        <taxon>Larkinella</taxon>
    </lineage>
</organism>
<dbReference type="SUPFAM" id="SSF54427">
    <property type="entry name" value="NTF2-like"/>
    <property type="match status" value="1"/>
</dbReference>
<dbReference type="InterPro" id="IPR027843">
    <property type="entry name" value="DUF4440"/>
</dbReference>
<proteinExistence type="predicted"/>
<dbReference type="Gene3D" id="3.10.450.50">
    <property type="match status" value="1"/>
</dbReference>
<dbReference type="RefSeq" id="WP_111627123.1">
    <property type="nucleotide sequence ID" value="NZ_QLMC01000001.1"/>
</dbReference>
<evidence type="ECO:0000313" key="4">
    <source>
        <dbReference type="Proteomes" id="UP000248790"/>
    </source>
</evidence>
<evidence type="ECO:0000259" key="2">
    <source>
        <dbReference type="Pfam" id="PF14534"/>
    </source>
</evidence>
<evidence type="ECO:0000256" key="1">
    <source>
        <dbReference type="SAM" id="SignalP"/>
    </source>
</evidence>
<dbReference type="Pfam" id="PF14534">
    <property type="entry name" value="DUF4440"/>
    <property type="match status" value="1"/>
</dbReference>
<keyword evidence="1" id="KW-0732">Signal</keyword>
<name>A0A327X8F2_LARAB</name>
<comment type="caution">
    <text evidence="3">The sequence shown here is derived from an EMBL/GenBank/DDBJ whole genome shotgun (WGS) entry which is preliminary data.</text>
</comment>
<protein>
    <submittedName>
        <fullName evidence="3">Uncharacterized protein DUF4440</fullName>
    </submittedName>
</protein>
<dbReference type="Proteomes" id="UP000248790">
    <property type="component" value="Unassembled WGS sequence"/>
</dbReference>
<reference evidence="3 4" key="1">
    <citation type="submission" date="2018-06" db="EMBL/GenBank/DDBJ databases">
        <title>Genomic Encyclopedia of Archaeal and Bacterial Type Strains, Phase II (KMG-II): from individual species to whole genera.</title>
        <authorList>
            <person name="Goeker M."/>
        </authorList>
    </citation>
    <scope>NUCLEOTIDE SEQUENCE [LARGE SCALE GENOMIC DNA]</scope>
    <source>
        <strain evidence="3 4">DSM 21851</strain>
    </source>
</reference>
<evidence type="ECO:0000313" key="3">
    <source>
        <dbReference type="EMBL" id="RAK02969.1"/>
    </source>
</evidence>
<feature type="chain" id="PRO_5016271483" evidence="1">
    <location>
        <begin position="19"/>
        <end position="143"/>
    </location>
</feature>
<keyword evidence="4" id="KW-1185">Reference proteome</keyword>
<feature type="signal peptide" evidence="1">
    <location>
        <begin position="1"/>
        <end position="18"/>
    </location>
</feature>
<dbReference type="InterPro" id="IPR032710">
    <property type="entry name" value="NTF2-like_dom_sf"/>
</dbReference>